<evidence type="ECO:0000313" key="1">
    <source>
        <dbReference type="EMBL" id="KAJ9656824.1"/>
    </source>
</evidence>
<keyword evidence="2" id="KW-1185">Reference proteome</keyword>
<protein>
    <submittedName>
        <fullName evidence="1">Uncharacterized protein</fullName>
    </submittedName>
</protein>
<dbReference type="Proteomes" id="UP001172386">
    <property type="component" value="Unassembled WGS sequence"/>
</dbReference>
<comment type="caution">
    <text evidence="1">The sequence shown here is derived from an EMBL/GenBank/DDBJ whole genome shotgun (WGS) entry which is preliminary data.</text>
</comment>
<sequence length="303" mass="34300">MCLDSALTQCTGGKFKTWLCRGGNNVQCCIKNGPNEAFVDYIRTLYQIAQTYQPTGSPNLRVMEWLRHKDYHGVDWWAILGSMDDAYFDLVERRGITMIESLNDSLYADVQLKISHMGACMNGAFLKGMPSGTTVNFADFTCWGGDLITFYAEWRRDVDEYPSGRQYALARLAKINVDSTFKLRDLLEDAWGWNMGMTLRSDTRLSIVDEMQKQLAPGGEYRTRIKRFVDDRFHGQMREVVKQMLVSTDDTKLAAARAALIELNTIGAKLPVNLPDADLNGFVDGVVSVIQDEVRSERGSWDE</sequence>
<name>A0ACC3A7X9_9EURO</name>
<evidence type="ECO:0000313" key="2">
    <source>
        <dbReference type="Proteomes" id="UP001172386"/>
    </source>
</evidence>
<reference evidence="1" key="1">
    <citation type="submission" date="2022-10" db="EMBL/GenBank/DDBJ databases">
        <title>Culturing micro-colonial fungi from biological soil crusts in the Mojave desert and describing Neophaeococcomyces mojavensis, and introducing the new genera and species Taxawa tesnikishii.</title>
        <authorList>
            <person name="Kurbessoian T."/>
            <person name="Stajich J.E."/>
        </authorList>
    </citation>
    <scope>NUCLEOTIDE SEQUENCE</scope>
    <source>
        <strain evidence="1">JES_112</strain>
    </source>
</reference>
<proteinExistence type="predicted"/>
<dbReference type="EMBL" id="JAPDRQ010000072">
    <property type="protein sequence ID" value="KAJ9656824.1"/>
    <property type="molecule type" value="Genomic_DNA"/>
</dbReference>
<gene>
    <name evidence="1" type="ORF">H2198_004712</name>
</gene>
<accession>A0ACC3A7X9</accession>
<organism evidence="1 2">
    <name type="scientific">Neophaeococcomyces mojaviensis</name>
    <dbReference type="NCBI Taxonomy" id="3383035"/>
    <lineage>
        <taxon>Eukaryota</taxon>
        <taxon>Fungi</taxon>
        <taxon>Dikarya</taxon>
        <taxon>Ascomycota</taxon>
        <taxon>Pezizomycotina</taxon>
        <taxon>Eurotiomycetes</taxon>
        <taxon>Chaetothyriomycetidae</taxon>
        <taxon>Chaetothyriales</taxon>
        <taxon>Chaetothyriales incertae sedis</taxon>
        <taxon>Neophaeococcomyces</taxon>
    </lineage>
</organism>